<reference evidence="1" key="1">
    <citation type="submission" date="2015-04" db="UniProtKB">
        <authorList>
            <consortium name="EnsemblPlants"/>
        </authorList>
    </citation>
    <scope>IDENTIFICATION</scope>
    <source>
        <strain evidence="1">SL10</strain>
    </source>
</reference>
<name>A0A0E0J8P8_ORYNI</name>
<dbReference type="HOGENOM" id="CLU_2964901_0_0_1"/>
<dbReference type="AlphaFoldDB" id="A0A0E0J8P8"/>
<evidence type="ECO:0000313" key="2">
    <source>
        <dbReference type="Proteomes" id="UP000006591"/>
    </source>
</evidence>
<dbReference type="EnsemblPlants" id="ONIVA12G07640.1">
    <property type="protein sequence ID" value="ONIVA12G07640.1"/>
    <property type="gene ID" value="ONIVA12G07640"/>
</dbReference>
<dbReference type="Gramene" id="ONIVA12G07640.1">
    <property type="protein sequence ID" value="ONIVA12G07640.1"/>
    <property type="gene ID" value="ONIVA12G07640"/>
</dbReference>
<dbReference type="Proteomes" id="UP000006591">
    <property type="component" value="Chromosome 12"/>
</dbReference>
<accession>A0A0E0J8P8</accession>
<proteinExistence type="predicted"/>
<protein>
    <submittedName>
        <fullName evidence="1">Uncharacterized protein</fullName>
    </submittedName>
</protein>
<evidence type="ECO:0000313" key="1">
    <source>
        <dbReference type="EnsemblPlants" id="ONIVA12G07640.1"/>
    </source>
</evidence>
<sequence length="59" mass="6666">MKLVQSVRYLSLPLQVLREEWWIAMAILEEVMEEGGLLVQPLQPVQSVTGVPGVMSEQE</sequence>
<organism evidence="1">
    <name type="scientific">Oryza nivara</name>
    <name type="common">Indian wild rice</name>
    <name type="synonym">Oryza sativa f. spontanea</name>
    <dbReference type="NCBI Taxonomy" id="4536"/>
    <lineage>
        <taxon>Eukaryota</taxon>
        <taxon>Viridiplantae</taxon>
        <taxon>Streptophyta</taxon>
        <taxon>Embryophyta</taxon>
        <taxon>Tracheophyta</taxon>
        <taxon>Spermatophyta</taxon>
        <taxon>Magnoliopsida</taxon>
        <taxon>Liliopsida</taxon>
        <taxon>Poales</taxon>
        <taxon>Poaceae</taxon>
        <taxon>BOP clade</taxon>
        <taxon>Oryzoideae</taxon>
        <taxon>Oryzeae</taxon>
        <taxon>Oryzinae</taxon>
        <taxon>Oryza</taxon>
    </lineage>
</organism>
<keyword evidence="2" id="KW-1185">Reference proteome</keyword>
<reference evidence="1" key="2">
    <citation type="submission" date="2018-04" db="EMBL/GenBank/DDBJ databases">
        <title>OnivRS2 (Oryza nivara Reference Sequence Version 2).</title>
        <authorList>
            <person name="Zhang J."/>
            <person name="Kudrna D."/>
            <person name="Lee S."/>
            <person name="Talag J."/>
            <person name="Rajasekar S."/>
            <person name="Welchert J."/>
            <person name="Hsing Y.-I."/>
            <person name="Wing R.A."/>
        </authorList>
    </citation>
    <scope>NUCLEOTIDE SEQUENCE [LARGE SCALE GENOMIC DNA]</scope>
    <source>
        <strain evidence="1">SL10</strain>
    </source>
</reference>